<sequence>MLRDATVVLDEIADNETDLTIAEHTTDTAG</sequence>
<proteinExistence type="predicted"/>
<accession>A0A1W1W3D8</accession>
<dbReference type="EMBL" id="FWWW01000092">
    <property type="protein sequence ID" value="SMB99604.1"/>
    <property type="molecule type" value="Genomic_DNA"/>
</dbReference>
<organism evidence="1 2">
    <name type="scientific">Hymenobacter roseosalivarius DSM 11622</name>
    <dbReference type="NCBI Taxonomy" id="645990"/>
    <lineage>
        <taxon>Bacteria</taxon>
        <taxon>Pseudomonadati</taxon>
        <taxon>Bacteroidota</taxon>
        <taxon>Cytophagia</taxon>
        <taxon>Cytophagales</taxon>
        <taxon>Hymenobacteraceae</taxon>
        <taxon>Hymenobacter</taxon>
    </lineage>
</organism>
<keyword evidence="2" id="KW-1185">Reference proteome</keyword>
<reference evidence="1 2" key="1">
    <citation type="submission" date="2017-04" db="EMBL/GenBank/DDBJ databases">
        <authorList>
            <person name="Afonso C.L."/>
            <person name="Miller P.J."/>
            <person name="Scott M.A."/>
            <person name="Spackman E."/>
            <person name="Goraichik I."/>
            <person name="Dimitrov K.M."/>
            <person name="Suarez D.L."/>
            <person name="Swayne D.E."/>
        </authorList>
    </citation>
    <scope>NUCLEOTIDE SEQUENCE [LARGE SCALE GENOMIC DNA]</scope>
    <source>
        <strain evidence="1 2">DSM 11622</strain>
    </source>
</reference>
<evidence type="ECO:0000313" key="1">
    <source>
        <dbReference type="EMBL" id="SMB99604.1"/>
    </source>
</evidence>
<evidence type="ECO:0000313" key="2">
    <source>
        <dbReference type="Proteomes" id="UP000192266"/>
    </source>
</evidence>
<gene>
    <name evidence="1" type="ORF">SAMN00120144_3693</name>
</gene>
<dbReference type="AlphaFoldDB" id="A0A1W1W3D8"/>
<dbReference type="STRING" id="645990.SAMN00120144_3693"/>
<protein>
    <submittedName>
        <fullName evidence="1">Uncharacterized protein</fullName>
    </submittedName>
</protein>
<dbReference type="Proteomes" id="UP000192266">
    <property type="component" value="Unassembled WGS sequence"/>
</dbReference>
<name>A0A1W1W3D8_9BACT</name>